<proteinExistence type="predicted"/>
<protein>
    <submittedName>
        <fullName evidence="1">Uncharacterized protein</fullName>
    </submittedName>
</protein>
<feature type="non-terminal residue" evidence="1">
    <location>
        <position position="1"/>
    </location>
</feature>
<gene>
    <name evidence="1" type="ORF">BCV72DRAFT_322932</name>
</gene>
<dbReference type="Proteomes" id="UP000242414">
    <property type="component" value="Unassembled WGS sequence"/>
</dbReference>
<evidence type="ECO:0000313" key="1">
    <source>
        <dbReference type="EMBL" id="ORE01151.1"/>
    </source>
</evidence>
<dbReference type="VEuPathDB" id="FungiDB:BCV72DRAFT_322932"/>
<accession>A0A1X0QN44</accession>
<sequence length="187" mass="21157">LNLHLNKPSLFLSSSIKRYSEEDFKLKFWAFVLEEIFGYSSVVLRWGDTVPSSFKGLGTQPKLDLRILSSVTAPLPDACLGEFAGQCTASKMYTDKLKLALIAKLHLNFYTKKLGKDDIFVPFLLIMGFDCQLLGVRLVQPKLYCLEEIGRFSFPVSKKQIEGGIGKMVSLLTFARVNMILRIEEEH</sequence>
<reference evidence="1" key="1">
    <citation type="journal article" date="2016" name="Proc. Natl. Acad. Sci. U.S.A.">
        <title>Lipid metabolic changes in an early divergent fungus govern the establishment of a mutualistic symbiosis with endobacteria.</title>
        <authorList>
            <person name="Lastovetsky O.A."/>
            <person name="Gaspar M.L."/>
            <person name="Mondo S.J."/>
            <person name="LaButti K.M."/>
            <person name="Sandor L."/>
            <person name="Grigoriev I.V."/>
            <person name="Henry S.A."/>
            <person name="Pawlowska T.E."/>
        </authorList>
    </citation>
    <scope>NUCLEOTIDE SEQUENCE [LARGE SCALE GENOMIC DNA]</scope>
    <source>
        <strain evidence="1">ATCC 52814</strain>
    </source>
</reference>
<name>A0A1X0QN44_RHIZD</name>
<organism evidence="1">
    <name type="scientific">Rhizopus microsporus var. microsporus</name>
    <dbReference type="NCBI Taxonomy" id="86635"/>
    <lineage>
        <taxon>Eukaryota</taxon>
        <taxon>Fungi</taxon>
        <taxon>Fungi incertae sedis</taxon>
        <taxon>Mucoromycota</taxon>
        <taxon>Mucoromycotina</taxon>
        <taxon>Mucoromycetes</taxon>
        <taxon>Mucorales</taxon>
        <taxon>Mucorineae</taxon>
        <taxon>Rhizopodaceae</taxon>
        <taxon>Rhizopus</taxon>
    </lineage>
</organism>
<dbReference type="EMBL" id="KV922176">
    <property type="protein sequence ID" value="ORE01151.1"/>
    <property type="molecule type" value="Genomic_DNA"/>
</dbReference>
<dbReference type="AlphaFoldDB" id="A0A1X0QN44"/>
<dbReference type="OrthoDB" id="2261340at2759"/>